<feature type="domain" description="AMP-binding enzyme C-terminal" evidence="7">
    <location>
        <begin position="462"/>
        <end position="543"/>
    </location>
</feature>
<feature type="region of interest" description="Disordered" evidence="5">
    <location>
        <begin position="553"/>
        <end position="576"/>
    </location>
</feature>
<comment type="similarity">
    <text evidence="1">Belongs to the ATP-dependent AMP-binding enzyme family.</text>
</comment>
<evidence type="ECO:0000256" key="2">
    <source>
        <dbReference type="ARBA" id="ARBA00022598"/>
    </source>
</evidence>
<dbReference type="EMBL" id="JBEYRS010000001">
    <property type="protein sequence ID" value="MEW2360881.1"/>
    <property type="molecule type" value="Genomic_DNA"/>
</dbReference>
<dbReference type="PANTHER" id="PTHR43605">
    <property type="entry name" value="ACYL-COENZYME A SYNTHETASE"/>
    <property type="match status" value="1"/>
</dbReference>
<dbReference type="InterPro" id="IPR042099">
    <property type="entry name" value="ANL_N_sf"/>
</dbReference>
<dbReference type="Proteomes" id="UP001553843">
    <property type="component" value="Unassembled WGS sequence"/>
</dbReference>
<dbReference type="SUPFAM" id="SSF56801">
    <property type="entry name" value="Acetyl-CoA synthetase-like"/>
    <property type="match status" value="1"/>
</dbReference>
<evidence type="ECO:0000259" key="6">
    <source>
        <dbReference type="Pfam" id="PF00501"/>
    </source>
</evidence>
<dbReference type="InterPro" id="IPR045851">
    <property type="entry name" value="AMP-bd_C_sf"/>
</dbReference>
<evidence type="ECO:0000256" key="1">
    <source>
        <dbReference type="ARBA" id="ARBA00006432"/>
    </source>
</evidence>
<evidence type="ECO:0000259" key="7">
    <source>
        <dbReference type="Pfam" id="PF13193"/>
    </source>
</evidence>
<dbReference type="InterPro" id="IPR025110">
    <property type="entry name" value="AMP-bd_C"/>
</dbReference>
<keyword evidence="2" id="KW-0436">Ligase</keyword>
<organism evidence="8 9">
    <name type="scientific">Streptomyces huasconensis</name>
    <dbReference type="NCBI Taxonomy" id="1854574"/>
    <lineage>
        <taxon>Bacteria</taxon>
        <taxon>Bacillati</taxon>
        <taxon>Actinomycetota</taxon>
        <taxon>Actinomycetes</taxon>
        <taxon>Kitasatosporales</taxon>
        <taxon>Streptomycetaceae</taxon>
        <taxon>Streptomyces</taxon>
    </lineage>
</organism>
<dbReference type="InterPro" id="IPR020845">
    <property type="entry name" value="AMP-binding_CS"/>
</dbReference>
<dbReference type="Pfam" id="PF00501">
    <property type="entry name" value="AMP-binding"/>
    <property type="match status" value="1"/>
</dbReference>
<reference evidence="8 9" key="1">
    <citation type="submission" date="2024-06" db="EMBL/GenBank/DDBJ databases">
        <title>The Natural Products Discovery Center: Release of the First 8490 Sequenced Strains for Exploring Actinobacteria Biosynthetic Diversity.</title>
        <authorList>
            <person name="Kalkreuter E."/>
            <person name="Kautsar S.A."/>
            <person name="Yang D."/>
            <person name="Bader C.D."/>
            <person name="Teijaro C.N."/>
            <person name="Fluegel L."/>
            <person name="Davis C.M."/>
            <person name="Simpson J.R."/>
            <person name="Lauterbach L."/>
            <person name="Steele A.D."/>
            <person name="Gui C."/>
            <person name="Meng S."/>
            <person name="Li G."/>
            <person name="Viehrig K."/>
            <person name="Ye F."/>
            <person name="Su P."/>
            <person name="Kiefer A.F."/>
            <person name="Nichols A."/>
            <person name="Cepeda A.J."/>
            <person name="Yan W."/>
            <person name="Fan B."/>
            <person name="Jiang Y."/>
            <person name="Adhikari A."/>
            <person name="Zheng C.-J."/>
            <person name="Schuster L."/>
            <person name="Cowan T.M."/>
            <person name="Smanski M.J."/>
            <person name="Chevrette M.G."/>
            <person name="De Carvalho L.P.S."/>
            <person name="Shen B."/>
        </authorList>
    </citation>
    <scope>NUCLEOTIDE SEQUENCE [LARGE SCALE GENOMIC DNA]</scope>
    <source>
        <strain evidence="8 9">NPDC047833</strain>
    </source>
</reference>
<evidence type="ECO:0000256" key="5">
    <source>
        <dbReference type="SAM" id="MobiDB-lite"/>
    </source>
</evidence>
<keyword evidence="4" id="KW-0067">ATP-binding</keyword>
<accession>A0ABV3LN47</accession>
<name>A0ABV3LN47_9ACTN</name>
<comment type="caution">
    <text evidence="8">The sequence shown here is derived from an EMBL/GenBank/DDBJ whole genome shotgun (WGS) entry which is preliminary data.</text>
</comment>
<dbReference type="PROSITE" id="PS00455">
    <property type="entry name" value="AMP_BINDING"/>
    <property type="match status" value="1"/>
</dbReference>
<dbReference type="InterPro" id="IPR000873">
    <property type="entry name" value="AMP-dep_synth/lig_dom"/>
</dbReference>
<keyword evidence="3" id="KW-0547">Nucleotide-binding</keyword>
<gene>
    <name evidence="8" type="ORF">AB0887_02745</name>
</gene>
<feature type="domain" description="AMP-dependent synthetase/ligase" evidence="6">
    <location>
        <begin position="36"/>
        <end position="395"/>
    </location>
</feature>
<evidence type="ECO:0000313" key="9">
    <source>
        <dbReference type="Proteomes" id="UP001553843"/>
    </source>
</evidence>
<proteinExistence type="inferred from homology"/>
<evidence type="ECO:0000256" key="3">
    <source>
        <dbReference type="ARBA" id="ARBA00022741"/>
    </source>
</evidence>
<dbReference type="Gene3D" id="3.40.50.12780">
    <property type="entry name" value="N-terminal domain of ligase-like"/>
    <property type="match status" value="1"/>
</dbReference>
<keyword evidence="9" id="KW-1185">Reference proteome</keyword>
<evidence type="ECO:0000256" key="4">
    <source>
        <dbReference type="ARBA" id="ARBA00022840"/>
    </source>
</evidence>
<dbReference type="PANTHER" id="PTHR43605:SF10">
    <property type="entry name" value="ACYL-COA SYNTHETASE MEDIUM CHAIN FAMILY MEMBER 3"/>
    <property type="match status" value="1"/>
</dbReference>
<dbReference type="InterPro" id="IPR051087">
    <property type="entry name" value="Mitochondrial_ACSM"/>
</dbReference>
<evidence type="ECO:0000313" key="8">
    <source>
        <dbReference type="EMBL" id="MEW2360881.1"/>
    </source>
</evidence>
<protein>
    <submittedName>
        <fullName evidence="8">AMP-binding protein</fullName>
    </submittedName>
</protein>
<dbReference type="Gene3D" id="3.30.300.30">
    <property type="match status" value="1"/>
</dbReference>
<dbReference type="Pfam" id="PF13193">
    <property type="entry name" value="AMP-binding_C"/>
    <property type="match status" value="1"/>
</dbReference>
<sequence length="576" mass="61823">MAEEDTVLETPPSLPEEWQRLTASPDADVVKLICDRHPREHAALVMARPENESVSASVVTYGELSDRSRRLAASLAAQGIRPGDHVATLMGKSTELVVTLLAIWRLGAVNVPLFTAFEAQAIAARTEAVRLLVIDDDLTPKLRALGEPSWMVLVNETENGTGAHHAVAGGPTLQELEAAGGQDVPTVSVGGDGTFVMLYTSGTTGSPKGVPIPVKALAAFASYQHYALDHRADDTFWNMSDPAWGYGLYQALLGPLFLGRRTVLLRARFDPHVTIRALHGLGVTNFAAAPTVYRALRNHPGSWPPMSSLRCCSSAGEPLNPDLVPWAQERLGVPIRDHFGQTELGMVVGDPWHPSLRGTRTPGYMGVPLPGWRLGVLEAGTHRELPPGAVGNLAVDVSASPLMWFTGYAGERSSSSGGYIADGSWFLTGDLASRNAAGEFKFAGRSDDIILMAGYRISPVDVENTLLQHPGVAEAAVTAVTDDLRGEVLEAFVVPAGRARLGDGATDGLDDELRDHVKQHLAAHLYPRQVHFRTSLPKTDSGKVKRALLRAEREREVTSRLPHAAAGQPVGSRSRV</sequence>
<dbReference type="RefSeq" id="WP_359776582.1">
    <property type="nucleotide sequence ID" value="NZ_JBEYRR010000003.1"/>
</dbReference>